<keyword evidence="3" id="KW-1185">Reference proteome</keyword>
<sequence>MKKLLLVCFACFFYLFSFAQKENSKDSVSFNIPVYLVDGVEVLSLDSISKDDIESVDIVKDPKILKYFYPRMGGLMLIKTKSQKQLRSIIQKYKEELKKNKKHPTKKGEIRIR</sequence>
<dbReference type="Proteomes" id="UP000297872">
    <property type="component" value="Unassembled WGS sequence"/>
</dbReference>
<dbReference type="Gene3D" id="2.170.130.10">
    <property type="entry name" value="TonB-dependent receptor, plug domain"/>
    <property type="match status" value="1"/>
</dbReference>
<evidence type="ECO:0000313" key="3">
    <source>
        <dbReference type="Proteomes" id="UP000297872"/>
    </source>
</evidence>
<proteinExistence type="predicted"/>
<keyword evidence="1" id="KW-0732">Signal</keyword>
<dbReference type="InterPro" id="IPR037066">
    <property type="entry name" value="Plug_dom_sf"/>
</dbReference>
<dbReference type="GeneID" id="302994058"/>
<name>A0A4Y8VVE1_9BACT</name>
<organism evidence="2 3">
    <name type="scientific">Segatella hominis</name>
    <dbReference type="NCBI Taxonomy" id="2518605"/>
    <lineage>
        <taxon>Bacteria</taxon>
        <taxon>Pseudomonadati</taxon>
        <taxon>Bacteroidota</taxon>
        <taxon>Bacteroidia</taxon>
        <taxon>Bacteroidales</taxon>
        <taxon>Prevotellaceae</taxon>
        <taxon>Segatella</taxon>
    </lineage>
</organism>
<accession>A0A4Y8VVE1</accession>
<dbReference type="AlphaFoldDB" id="A0A4Y8VVE1"/>
<comment type="caution">
    <text evidence="2">The sequence shown here is derived from an EMBL/GenBank/DDBJ whole genome shotgun (WGS) entry which is preliminary data.</text>
</comment>
<evidence type="ECO:0000313" key="2">
    <source>
        <dbReference type="EMBL" id="TFH84366.1"/>
    </source>
</evidence>
<protein>
    <submittedName>
        <fullName evidence="2">Uncharacterized protein</fullName>
    </submittedName>
</protein>
<dbReference type="RefSeq" id="WP_118115914.1">
    <property type="nucleotide sequence ID" value="NZ_SGVY01000003.1"/>
</dbReference>
<dbReference type="OrthoDB" id="1074634at2"/>
<dbReference type="EMBL" id="SGVY01000003">
    <property type="protein sequence ID" value="TFH84366.1"/>
    <property type="molecule type" value="Genomic_DNA"/>
</dbReference>
<reference evidence="2 3" key="1">
    <citation type="submission" date="2019-02" db="EMBL/GenBank/DDBJ databases">
        <title>Draft Genome Sequence of the Prevotella sp. BCRC 81118, Isolated from Human Feces.</title>
        <authorList>
            <person name="Huang C.-H."/>
        </authorList>
    </citation>
    <scope>NUCLEOTIDE SEQUENCE [LARGE SCALE GENOMIC DNA]</scope>
    <source>
        <strain evidence="2 3">BCRC 81118</strain>
    </source>
</reference>
<gene>
    <name evidence="2" type="ORF">EXN75_01950</name>
</gene>
<feature type="chain" id="PRO_5021446632" evidence="1">
    <location>
        <begin position="20"/>
        <end position="113"/>
    </location>
</feature>
<feature type="signal peptide" evidence="1">
    <location>
        <begin position="1"/>
        <end position="19"/>
    </location>
</feature>
<evidence type="ECO:0000256" key="1">
    <source>
        <dbReference type="SAM" id="SignalP"/>
    </source>
</evidence>